<dbReference type="SUPFAM" id="SSF56784">
    <property type="entry name" value="HAD-like"/>
    <property type="match status" value="1"/>
</dbReference>
<dbReference type="PANTHER" id="PTHR18901:SF38">
    <property type="entry name" value="PSEUDOURIDINE-5'-PHOSPHATASE"/>
    <property type="match status" value="1"/>
</dbReference>
<reference evidence="1 2" key="1">
    <citation type="submission" date="2023-07" db="EMBL/GenBank/DDBJ databases">
        <title>Genomic Encyclopedia of Type Strains, Phase IV (KMG-IV): sequencing the most valuable type-strain genomes for metagenomic binning, comparative biology and taxonomic classification.</title>
        <authorList>
            <person name="Goeker M."/>
        </authorList>
    </citation>
    <scope>NUCLEOTIDE SEQUENCE [LARGE SCALE GENOMIC DNA]</scope>
    <source>
        <strain evidence="1 2">DSM 16784</strain>
    </source>
</reference>
<accession>A0ABU0E4H4</accession>
<dbReference type="NCBIfam" id="TIGR01509">
    <property type="entry name" value="HAD-SF-IA-v3"/>
    <property type="match status" value="1"/>
</dbReference>
<dbReference type="Proteomes" id="UP001230220">
    <property type="component" value="Unassembled WGS sequence"/>
</dbReference>
<protein>
    <submittedName>
        <fullName evidence="1">HAD superfamily hydrolase (TIGR01509 family)</fullName>
    </submittedName>
</protein>
<dbReference type="InterPro" id="IPR036412">
    <property type="entry name" value="HAD-like_sf"/>
</dbReference>
<gene>
    <name evidence="1" type="ORF">J2S15_002147</name>
</gene>
<keyword evidence="2" id="KW-1185">Reference proteome</keyword>
<dbReference type="EMBL" id="JAUSUR010000003">
    <property type="protein sequence ID" value="MDQ0361400.1"/>
    <property type="molecule type" value="Genomic_DNA"/>
</dbReference>
<dbReference type="Gene3D" id="1.10.150.240">
    <property type="entry name" value="Putative phosphatase, domain 2"/>
    <property type="match status" value="1"/>
</dbReference>
<evidence type="ECO:0000313" key="2">
    <source>
        <dbReference type="Proteomes" id="UP001230220"/>
    </source>
</evidence>
<proteinExistence type="predicted"/>
<dbReference type="SFLD" id="SFLDS00003">
    <property type="entry name" value="Haloacid_Dehalogenase"/>
    <property type="match status" value="1"/>
</dbReference>
<dbReference type="PANTHER" id="PTHR18901">
    <property type="entry name" value="2-DEOXYGLUCOSE-6-PHOSPHATE PHOSPHATASE 2"/>
    <property type="match status" value="1"/>
</dbReference>
<dbReference type="SFLD" id="SFLDG01129">
    <property type="entry name" value="C1.5:_HAD__Beta-PGM__Phosphata"/>
    <property type="match status" value="1"/>
</dbReference>
<dbReference type="GO" id="GO:0016787">
    <property type="term" value="F:hydrolase activity"/>
    <property type="evidence" value="ECO:0007669"/>
    <property type="project" value="UniProtKB-KW"/>
</dbReference>
<dbReference type="InterPro" id="IPR023214">
    <property type="entry name" value="HAD_sf"/>
</dbReference>
<dbReference type="PRINTS" id="PR00413">
    <property type="entry name" value="HADHALOGNASE"/>
</dbReference>
<dbReference type="InterPro" id="IPR023198">
    <property type="entry name" value="PGP-like_dom2"/>
</dbReference>
<keyword evidence="1" id="KW-0378">Hydrolase</keyword>
<dbReference type="SFLD" id="SFLDG01135">
    <property type="entry name" value="C1.5.6:_HAD__Beta-PGM__Phospha"/>
    <property type="match status" value="1"/>
</dbReference>
<dbReference type="InterPro" id="IPR006439">
    <property type="entry name" value="HAD-SF_hydro_IA"/>
</dbReference>
<name>A0ABU0E4H4_9FIRM</name>
<dbReference type="InterPro" id="IPR041492">
    <property type="entry name" value="HAD_2"/>
</dbReference>
<organism evidence="1 2">
    <name type="scientific">Breznakia pachnodae</name>
    <dbReference type="NCBI Taxonomy" id="265178"/>
    <lineage>
        <taxon>Bacteria</taxon>
        <taxon>Bacillati</taxon>
        <taxon>Bacillota</taxon>
        <taxon>Erysipelotrichia</taxon>
        <taxon>Erysipelotrichales</taxon>
        <taxon>Erysipelotrichaceae</taxon>
        <taxon>Breznakia</taxon>
    </lineage>
</organism>
<dbReference type="RefSeq" id="WP_307408089.1">
    <property type="nucleotide sequence ID" value="NZ_JAUSUR010000003.1"/>
</dbReference>
<comment type="caution">
    <text evidence="1">The sequence shown here is derived from an EMBL/GenBank/DDBJ whole genome shotgun (WGS) entry which is preliminary data.</text>
</comment>
<dbReference type="CDD" id="cd07505">
    <property type="entry name" value="HAD_BPGM-like"/>
    <property type="match status" value="1"/>
</dbReference>
<dbReference type="Gene3D" id="3.40.50.1000">
    <property type="entry name" value="HAD superfamily/HAD-like"/>
    <property type="match status" value="1"/>
</dbReference>
<dbReference type="Pfam" id="PF13419">
    <property type="entry name" value="HAD_2"/>
    <property type="match status" value="1"/>
</dbReference>
<dbReference type="NCBIfam" id="TIGR01549">
    <property type="entry name" value="HAD-SF-IA-v1"/>
    <property type="match status" value="1"/>
</dbReference>
<sequence>MLDIECLIFDMDGLMFDSERIATISLREAGKKFGYEIKDEVRNQLLGRNKNDGIRVMKNTYGEDFPVEEVFKYSMVVRDQYIKDNGLPIKEGLMELLNYAKAKKIKMVVASSSSRDVIKANLSLTNTTSYFDDIIGGDEVVNSKPNPEIFLKACEKCGATADKSLVLEDSESGILAAKNAGIKVICIPDIITHPKEINDIAYKVLNNLEEVIEEIK</sequence>
<evidence type="ECO:0000313" key="1">
    <source>
        <dbReference type="EMBL" id="MDQ0361400.1"/>
    </source>
</evidence>